<evidence type="ECO:0000256" key="1">
    <source>
        <dbReference type="SAM" id="SignalP"/>
    </source>
</evidence>
<keyword evidence="3" id="KW-1185">Reference proteome</keyword>
<dbReference type="EMBL" id="JACGXL010000001">
    <property type="protein sequence ID" value="MBA8886349.1"/>
    <property type="molecule type" value="Genomic_DNA"/>
</dbReference>
<comment type="caution">
    <text evidence="2">The sequence shown here is derived from an EMBL/GenBank/DDBJ whole genome shotgun (WGS) entry which is preliminary data.</text>
</comment>
<dbReference type="InterPro" id="IPR019613">
    <property type="entry name" value="DUF4198"/>
</dbReference>
<dbReference type="RefSeq" id="WP_182529439.1">
    <property type="nucleotide sequence ID" value="NZ_JACGXL010000001.1"/>
</dbReference>
<evidence type="ECO:0000313" key="3">
    <source>
        <dbReference type="Proteomes" id="UP000550401"/>
    </source>
</evidence>
<reference evidence="2 3" key="1">
    <citation type="submission" date="2020-07" db="EMBL/GenBank/DDBJ databases">
        <title>Genomic Encyclopedia of Type Strains, Phase IV (KMG-V): Genome sequencing to study the core and pangenomes of soil and plant-associated prokaryotes.</title>
        <authorList>
            <person name="Whitman W."/>
        </authorList>
    </citation>
    <scope>NUCLEOTIDE SEQUENCE [LARGE SCALE GENOMIC DNA]</scope>
    <source>
        <strain evidence="2 3">RH2WT43</strain>
    </source>
</reference>
<dbReference type="Proteomes" id="UP000550401">
    <property type="component" value="Unassembled WGS sequence"/>
</dbReference>
<accession>A0A839EXB7</accession>
<feature type="chain" id="PRO_5032934205" evidence="1">
    <location>
        <begin position="27"/>
        <end position="283"/>
    </location>
</feature>
<protein>
    <submittedName>
        <fullName evidence="2">Putative GH25 family protein</fullName>
    </submittedName>
</protein>
<evidence type="ECO:0000313" key="2">
    <source>
        <dbReference type="EMBL" id="MBA8886349.1"/>
    </source>
</evidence>
<dbReference type="Pfam" id="PF10670">
    <property type="entry name" value="DUF4198"/>
    <property type="match status" value="1"/>
</dbReference>
<feature type="signal peptide" evidence="1">
    <location>
        <begin position="1"/>
        <end position="26"/>
    </location>
</feature>
<dbReference type="AlphaFoldDB" id="A0A839EXB7"/>
<name>A0A839EXB7_9GAMM</name>
<gene>
    <name evidence="2" type="ORF">FHW12_000540</name>
</gene>
<proteinExistence type="predicted"/>
<keyword evidence="1" id="KW-0732">Signal</keyword>
<sequence length="283" mass="31395">MNPRTNPRGRRAFALLLALATGDAVAHDFWLQPREYRVEPGIDWPMTLQVGHGAARQRSPIPLQRIERFDAIAPDGRTLGLHGRLHPGRDDADADLRLDAAGIWLLVLETDDRAHSHLPALRFNDYLESEGLVPALEQRRRMRRMDVDGSEIYRREAKALVQAGAAAAREGDPATVPVGLDLEIVPERNPYLEPHSPTLPVRVLYHGAALAGARVKLTLLEDDAEPVAMHTTDATGRATFDVPPRGSWLLNVVWTRPLPEGSEADFETTFSSLSFGYMDAARR</sequence>
<organism evidence="2 3">
    <name type="scientific">Dokdonella fugitiva</name>
    <dbReference type="NCBI Taxonomy" id="328517"/>
    <lineage>
        <taxon>Bacteria</taxon>
        <taxon>Pseudomonadati</taxon>
        <taxon>Pseudomonadota</taxon>
        <taxon>Gammaproteobacteria</taxon>
        <taxon>Lysobacterales</taxon>
        <taxon>Rhodanobacteraceae</taxon>
        <taxon>Dokdonella</taxon>
    </lineage>
</organism>